<evidence type="ECO:0000313" key="5">
    <source>
        <dbReference type="Proteomes" id="UP000192758"/>
    </source>
</evidence>
<name>A0A1W0E8T2_9MICR</name>
<dbReference type="GO" id="GO:0016887">
    <property type="term" value="F:ATP hydrolysis activity"/>
    <property type="evidence" value="ECO:0007669"/>
    <property type="project" value="TreeGrafter"/>
</dbReference>
<evidence type="ECO:0000313" key="4">
    <source>
        <dbReference type="EMBL" id="OQS55631.1"/>
    </source>
</evidence>
<dbReference type="GO" id="GO:0005524">
    <property type="term" value="F:ATP binding"/>
    <property type="evidence" value="ECO:0007669"/>
    <property type="project" value="UniProtKB-UniRule"/>
</dbReference>
<feature type="binding site" evidence="1">
    <location>
        <begin position="83"/>
        <end position="90"/>
    </location>
    <ligand>
        <name>ATP</name>
        <dbReference type="ChEBI" id="CHEBI:30616"/>
    </ligand>
</feature>
<dbReference type="SMART" id="SM00129">
    <property type="entry name" value="KISc"/>
    <property type="match status" value="1"/>
</dbReference>
<evidence type="ECO:0000256" key="1">
    <source>
        <dbReference type="PROSITE-ProRule" id="PRU00283"/>
    </source>
</evidence>
<dbReference type="Gene3D" id="3.40.850.10">
    <property type="entry name" value="Kinesin motor domain"/>
    <property type="match status" value="1"/>
</dbReference>
<comment type="similarity">
    <text evidence="1">Belongs to the TRAFAC class myosin-kinesin ATPase superfamily. Kinesin family.</text>
</comment>
<comment type="caution">
    <text evidence="4">The sequence shown here is derived from an EMBL/GenBank/DDBJ whole genome shotgun (WGS) entry which is preliminary data.</text>
</comment>
<organism evidence="4 5">
    <name type="scientific">Ecytonucleospora hepatopenaei</name>
    <dbReference type="NCBI Taxonomy" id="646526"/>
    <lineage>
        <taxon>Eukaryota</taxon>
        <taxon>Fungi</taxon>
        <taxon>Fungi incertae sedis</taxon>
        <taxon>Microsporidia</taxon>
        <taxon>Enterocytozoonidae</taxon>
        <taxon>Ecytonucleospora</taxon>
    </lineage>
</organism>
<dbReference type="GO" id="GO:0005874">
    <property type="term" value="C:microtubule"/>
    <property type="evidence" value="ECO:0007669"/>
    <property type="project" value="TreeGrafter"/>
</dbReference>
<reference evidence="4 5" key="1">
    <citation type="journal article" date="2017" name="Environ. Microbiol.">
        <title>Decay of the glycolytic pathway and adaptation to intranuclear parasitism within Enterocytozoonidae microsporidia.</title>
        <authorList>
            <person name="Wiredu Boakye D."/>
            <person name="Jaroenlak P."/>
            <person name="Prachumwat A."/>
            <person name="Williams T.A."/>
            <person name="Bateman K.S."/>
            <person name="Itsathitphaisarn O."/>
            <person name="Sritunyalucksana K."/>
            <person name="Paszkiewicz K.H."/>
            <person name="Moore K.A."/>
            <person name="Stentiford G.D."/>
            <person name="Williams B.A."/>
        </authorList>
    </citation>
    <scope>NUCLEOTIDE SEQUENCE [LARGE SCALE GENOMIC DNA]</scope>
    <source>
        <strain evidence="4 5">TH1</strain>
    </source>
</reference>
<dbReference type="SUPFAM" id="SSF52540">
    <property type="entry name" value="P-loop containing nucleoside triphosphate hydrolases"/>
    <property type="match status" value="1"/>
</dbReference>
<dbReference type="PANTHER" id="PTHR24115:SF929">
    <property type="entry name" value="KINESIN-LIKE PROTEIN AT 31E, ISOFORM A"/>
    <property type="match status" value="1"/>
</dbReference>
<accession>A0A1W0E8T2</accession>
<dbReference type="EMBL" id="MNPJ01000005">
    <property type="protein sequence ID" value="OQS55631.1"/>
    <property type="molecule type" value="Genomic_DNA"/>
</dbReference>
<dbReference type="GO" id="GO:0005871">
    <property type="term" value="C:kinesin complex"/>
    <property type="evidence" value="ECO:0007669"/>
    <property type="project" value="TreeGrafter"/>
</dbReference>
<evidence type="ECO:0000256" key="2">
    <source>
        <dbReference type="SAM" id="Coils"/>
    </source>
</evidence>
<keyword evidence="1" id="KW-0505">Motor protein</keyword>
<dbReference type="InterPro" id="IPR036961">
    <property type="entry name" value="Kinesin_motor_dom_sf"/>
</dbReference>
<dbReference type="Pfam" id="PF00225">
    <property type="entry name" value="Kinesin"/>
    <property type="match status" value="1"/>
</dbReference>
<feature type="domain" description="Kinesin motor" evidence="3">
    <location>
        <begin position="2"/>
        <end position="368"/>
    </location>
</feature>
<dbReference type="PANTHER" id="PTHR24115">
    <property type="entry name" value="KINESIN-RELATED"/>
    <property type="match status" value="1"/>
</dbReference>
<gene>
    <name evidence="4" type="primary">Kif27</name>
    <name evidence="4" type="ORF">EHP00_1493</name>
</gene>
<dbReference type="GO" id="GO:0007018">
    <property type="term" value="P:microtubule-based movement"/>
    <property type="evidence" value="ECO:0007669"/>
    <property type="project" value="InterPro"/>
</dbReference>
<dbReference type="OrthoDB" id="3176171at2759"/>
<dbReference type="GO" id="GO:0008017">
    <property type="term" value="F:microtubule binding"/>
    <property type="evidence" value="ECO:0007669"/>
    <property type="project" value="InterPro"/>
</dbReference>
<proteinExistence type="inferred from homology"/>
<protein>
    <submittedName>
        <fullName evidence="4">Kif27</fullName>
    </submittedName>
</protein>
<keyword evidence="5" id="KW-1185">Reference proteome</keyword>
<dbReference type="InterPro" id="IPR027640">
    <property type="entry name" value="Kinesin-like_fam"/>
</dbReference>
<dbReference type="VEuPathDB" id="MicrosporidiaDB:EHP00_1493"/>
<dbReference type="PROSITE" id="PS50067">
    <property type="entry name" value="KINESIN_MOTOR_2"/>
    <property type="match status" value="1"/>
</dbReference>
<dbReference type="GO" id="GO:0003777">
    <property type="term" value="F:microtubule motor activity"/>
    <property type="evidence" value="ECO:0007669"/>
    <property type="project" value="InterPro"/>
</dbReference>
<dbReference type="Proteomes" id="UP000192758">
    <property type="component" value="Unassembled WGS sequence"/>
</dbReference>
<evidence type="ECO:0000259" key="3">
    <source>
        <dbReference type="PROSITE" id="PS50067"/>
    </source>
</evidence>
<keyword evidence="1" id="KW-0547">Nucleotide-binding</keyword>
<dbReference type="InterPro" id="IPR001752">
    <property type="entry name" value="Kinesin_motor_dom"/>
</dbReference>
<dbReference type="STRING" id="646526.A0A1W0E8T2"/>
<dbReference type="AlphaFoldDB" id="A0A1W0E8T2"/>
<feature type="coiled-coil region" evidence="2">
    <location>
        <begin position="406"/>
        <end position="433"/>
    </location>
</feature>
<keyword evidence="2" id="KW-0175">Coiled coil</keyword>
<dbReference type="InterPro" id="IPR027417">
    <property type="entry name" value="P-loop_NTPase"/>
</dbReference>
<sequence>MNINVYTRINNSNNTNDFNDTNNTNDTNNIIYNNDTLSINNKTYTFKRIFSNHSNLETYNRIMHDLSINQKNNINSFTILVYGQTGSGKTYTLLNDNNTNNNNIIDNNTNNNNIIDNNTNTINDFTENIFTECNDGILFIFLYNLSHYFTDIKYLSLSMYEIYLDDIYDLLNERCKCNLYSCNDELIIQNLSKRTFYKVSDIVEKIKNSLLSRKTRETSCNKKSSRSHLIIQIEVKYNVNRNADNNFNTDNTDINTYTFVDLAGSERLKRNNRENIKESISINKGLLSIGSVINALYSVNSNINNINNTNNIHNTVKYIPWRGSKLTRILKHVLINNLIFIGCIKINNIEDRKEAINTLSYTERLFKVKRIYINNSNLYNSNTNNINNINNTNNTNNKSNNNNQIIFKLKNEIINLKQEINNLTNKLLEHTKNKEKDISNKFRRVSLDNNNNVLNKNNILNNNVLNNNNILNNNVLNNNNILNDNSKIIKNRKNIKFIINDKCTNILSKTSMMVEYRNELYNDTNNTNNNILCNNTNNNILCNDNNMFYNILIHNNIISFDICVYKIYIRYHIYNIHAYKYINTPYTLYVMDIYEIIYKITVKNIMEIKIEKYK</sequence>
<keyword evidence="1" id="KW-0067">ATP-binding</keyword>
<dbReference type="PRINTS" id="PR00380">
    <property type="entry name" value="KINESINHEAVY"/>
</dbReference>